<keyword evidence="2" id="KW-1003">Cell membrane</keyword>
<dbReference type="PROSITE" id="PS50156">
    <property type="entry name" value="SSD"/>
    <property type="match status" value="2"/>
</dbReference>
<reference evidence="9 12" key="2">
    <citation type="submission" date="2019-10" db="EMBL/GenBank/DDBJ databases">
        <title>Prolixibacter strains distinguished by the presence of nitrate reductase genes were adept at nitrate-dependent anaerobic corrosion of metallic iron and carbon steel.</title>
        <authorList>
            <person name="Iino T."/>
            <person name="Shono N."/>
            <person name="Ito K."/>
            <person name="Nakamura R."/>
            <person name="Sueoka K."/>
            <person name="Harayama S."/>
            <person name="Ohkuma M."/>
        </authorList>
    </citation>
    <scope>NUCLEOTIDE SEQUENCE [LARGE SCALE GENOMIC DNA]</scope>
    <source>
        <strain evidence="9 12">MIC1-1</strain>
    </source>
</reference>
<organism evidence="10 11">
    <name type="scientific">Prolixibacter denitrificans</name>
    <dbReference type="NCBI Taxonomy" id="1541063"/>
    <lineage>
        <taxon>Bacteria</taxon>
        <taxon>Pseudomonadati</taxon>
        <taxon>Bacteroidota</taxon>
        <taxon>Bacteroidia</taxon>
        <taxon>Marinilabiliales</taxon>
        <taxon>Prolixibacteraceae</taxon>
        <taxon>Prolixibacter</taxon>
    </lineage>
</organism>
<feature type="transmembrane region" description="Helical" evidence="7">
    <location>
        <begin position="313"/>
        <end position="335"/>
    </location>
</feature>
<evidence type="ECO:0000313" key="9">
    <source>
        <dbReference type="EMBL" id="GET20385.1"/>
    </source>
</evidence>
<dbReference type="AlphaFoldDB" id="A0A2P8CLB7"/>
<feature type="transmembrane region" description="Helical" evidence="7">
    <location>
        <begin position="219"/>
        <end position="238"/>
    </location>
</feature>
<keyword evidence="4 7" id="KW-1133">Transmembrane helix</keyword>
<feature type="domain" description="SSD" evidence="8">
    <location>
        <begin position="248"/>
        <end position="370"/>
    </location>
</feature>
<feature type="transmembrane region" description="Helical" evidence="7">
    <location>
        <begin position="347"/>
        <end position="371"/>
    </location>
</feature>
<feature type="transmembrane region" description="Helical" evidence="7">
    <location>
        <begin position="732"/>
        <end position="758"/>
    </location>
</feature>
<evidence type="ECO:0000313" key="11">
    <source>
        <dbReference type="Proteomes" id="UP000240621"/>
    </source>
</evidence>
<evidence type="ECO:0000256" key="1">
    <source>
        <dbReference type="ARBA" id="ARBA00004651"/>
    </source>
</evidence>
<dbReference type="SUPFAM" id="SSF82866">
    <property type="entry name" value="Multidrug efflux transporter AcrB transmembrane domain"/>
    <property type="match status" value="2"/>
</dbReference>
<evidence type="ECO:0000313" key="10">
    <source>
        <dbReference type="EMBL" id="PSK85765.1"/>
    </source>
</evidence>
<feature type="transmembrane region" description="Helical" evidence="7">
    <location>
        <begin position="12"/>
        <end position="29"/>
    </location>
</feature>
<dbReference type="Proteomes" id="UP000240621">
    <property type="component" value="Unassembled WGS sequence"/>
</dbReference>
<sequence length="812" mass="91724">MWRRIARFILSYRIALSVILLGITIYMGFKAPQVQLSYEYAPLLPKKDTVYQENQDFIKKFGAGFDVIVIGVQDSNFFKIDHFNRWNEMAAELKKIDGVEGMLSVANAYDIYKDRKAHKFKFDSIFPSRAQSQEQLDTLVETLHTLPFYKGQLYNEKTHTYMMAITVSKALMATPKREKMVNQIVKVGDQYQADTNVKVHYSGMPYIRVVTSQKIKREFLMFILAALAVVIIILFSFFRSFKAVILPVTVVLIGVVWTLGLMAILGYKITLLTGMIPPLLIVIGVPNCIFLVNKYHNEYKGHGNKIKALQRTIMKIGNATFLTNLTTASGFATFLVTSSSILREFGLIASVNIMAVFMTSLIIIPTAFTILDPPADKDMRHLDNNFIGKIIDKFVLVTQKHRKGIYVTFGIILLLSIVGITQMKSTGYMVDDLPKNDPIYLDLKFFEKNFDGLMPLEITVDTERPNGVLRTSNLKKIDEFSTALSKYSDLSPSLSLVNVLKFAKQAFYNGKEKYYSLPSYREQSFILSYVGKSNGKIGDLKSFIDSTKEETRISFRMKDVGTTRMEDLLSRIRKEAAKIFPADKYHVTVTGASVVFVKGTQYLVKSLFQSLGLAVLLIATFMALMFNSRRMVFLSLVPNVIPLLFTAGIMGFTGIPIKASTILVFSIAFGISVDNTIHFLAKYRQELRFTQWNIGKSVVLALRETGFSMIYTSFVLFFGFGIFSLSSFGGTVALGVLVSLTLLVALISNLILLPALLLGLQRRATTRYFEEPFLEIFDEEEDIEQDELRIEGRDKNGNLLSETDEKDKTIDE</sequence>
<evidence type="ECO:0000256" key="5">
    <source>
        <dbReference type="ARBA" id="ARBA00023136"/>
    </source>
</evidence>
<feature type="transmembrane region" description="Helical" evidence="7">
    <location>
        <begin position="245"/>
        <end position="265"/>
    </location>
</feature>
<name>A0A2P8CLB7_9BACT</name>
<feature type="compositionally biased region" description="Basic and acidic residues" evidence="6">
    <location>
        <begin position="803"/>
        <end position="812"/>
    </location>
</feature>
<evidence type="ECO:0000256" key="6">
    <source>
        <dbReference type="SAM" id="MobiDB-lite"/>
    </source>
</evidence>
<protein>
    <submittedName>
        <fullName evidence="9">Transporter</fullName>
    </submittedName>
</protein>
<comment type="caution">
    <text evidence="10">The sequence shown here is derived from an EMBL/GenBank/DDBJ whole genome shotgun (WGS) entry which is preliminary data.</text>
</comment>
<evidence type="ECO:0000256" key="2">
    <source>
        <dbReference type="ARBA" id="ARBA00022475"/>
    </source>
</evidence>
<reference evidence="10 11" key="1">
    <citation type="submission" date="2018-03" db="EMBL/GenBank/DDBJ databases">
        <title>Genomic Encyclopedia of Archaeal and Bacterial Type Strains, Phase II (KMG-II): from individual species to whole genera.</title>
        <authorList>
            <person name="Goeker M."/>
        </authorList>
    </citation>
    <scope>NUCLEOTIDE SEQUENCE [LARGE SCALE GENOMIC DNA]</scope>
    <source>
        <strain evidence="10 11">DSM 27267</strain>
    </source>
</reference>
<gene>
    <name evidence="10" type="ORF">CLV93_101736</name>
    <name evidence="9" type="ORF">JCM18694_06310</name>
</gene>
<comment type="subcellular location">
    <subcellularLocation>
        <location evidence="1">Cell membrane</location>
        <topology evidence="1">Multi-pass membrane protein</topology>
    </subcellularLocation>
</comment>
<feature type="region of interest" description="Disordered" evidence="6">
    <location>
        <begin position="788"/>
        <end position="812"/>
    </location>
</feature>
<dbReference type="Gene3D" id="1.20.1640.10">
    <property type="entry name" value="Multidrug efflux transporter AcrB transmembrane domain"/>
    <property type="match status" value="2"/>
</dbReference>
<feature type="transmembrane region" description="Helical" evidence="7">
    <location>
        <begin position="633"/>
        <end position="655"/>
    </location>
</feature>
<feature type="transmembrane region" description="Helical" evidence="7">
    <location>
        <begin position="661"/>
        <end position="681"/>
    </location>
</feature>
<feature type="domain" description="SSD" evidence="8">
    <location>
        <begin position="631"/>
        <end position="759"/>
    </location>
</feature>
<keyword evidence="12" id="KW-1185">Reference proteome</keyword>
<feature type="transmembrane region" description="Helical" evidence="7">
    <location>
        <begin position="607"/>
        <end position="626"/>
    </location>
</feature>
<feature type="transmembrane region" description="Helical" evidence="7">
    <location>
        <begin position="404"/>
        <end position="423"/>
    </location>
</feature>
<dbReference type="InterPro" id="IPR004869">
    <property type="entry name" value="MMPL_dom"/>
</dbReference>
<dbReference type="GO" id="GO:0005886">
    <property type="term" value="C:plasma membrane"/>
    <property type="evidence" value="ECO:0007669"/>
    <property type="project" value="UniProtKB-SubCell"/>
</dbReference>
<dbReference type="PANTHER" id="PTHR33406">
    <property type="entry name" value="MEMBRANE PROTEIN MJ1562-RELATED"/>
    <property type="match status" value="1"/>
</dbReference>
<dbReference type="InterPro" id="IPR000731">
    <property type="entry name" value="SSD"/>
</dbReference>
<accession>A0A2P8CLB7</accession>
<dbReference type="Pfam" id="PF03176">
    <property type="entry name" value="MMPL"/>
    <property type="match status" value="2"/>
</dbReference>
<evidence type="ECO:0000313" key="12">
    <source>
        <dbReference type="Proteomes" id="UP000396862"/>
    </source>
</evidence>
<feature type="transmembrane region" description="Helical" evidence="7">
    <location>
        <begin position="271"/>
        <end position="292"/>
    </location>
</feature>
<dbReference type="EMBL" id="BLAU01000001">
    <property type="protein sequence ID" value="GET20385.1"/>
    <property type="molecule type" value="Genomic_DNA"/>
</dbReference>
<proteinExistence type="predicted"/>
<dbReference type="OrthoDB" id="9805018at2"/>
<dbReference type="EMBL" id="PYGC01000001">
    <property type="protein sequence ID" value="PSK85765.1"/>
    <property type="molecule type" value="Genomic_DNA"/>
</dbReference>
<evidence type="ECO:0000256" key="3">
    <source>
        <dbReference type="ARBA" id="ARBA00022692"/>
    </source>
</evidence>
<dbReference type="RefSeq" id="WP_106540779.1">
    <property type="nucleotide sequence ID" value="NZ_BLAU01000001.1"/>
</dbReference>
<evidence type="ECO:0000256" key="4">
    <source>
        <dbReference type="ARBA" id="ARBA00022989"/>
    </source>
</evidence>
<dbReference type="InterPro" id="IPR050545">
    <property type="entry name" value="Mycobact_MmpL"/>
</dbReference>
<keyword evidence="5 7" id="KW-0472">Membrane</keyword>
<evidence type="ECO:0000256" key="7">
    <source>
        <dbReference type="SAM" id="Phobius"/>
    </source>
</evidence>
<feature type="transmembrane region" description="Helical" evidence="7">
    <location>
        <begin position="706"/>
        <end position="726"/>
    </location>
</feature>
<evidence type="ECO:0000259" key="8">
    <source>
        <dbReference type="PROSITE" id="PS50156"/>
    </source>
</evidence>
<dbReference type="Proteomes" id="UP000396862">
    <property type="component" value="Unassembled WGS sequence"/>
</dbReference>
<dbReference type="PANTHER" id="PTHR33406:SF12">
    <property type="entry name" value="BLR2997 PROTEIN"/>
    <property type="match status" value="1"/>
</dbReference>
<keyword evidence="3 7" id="KW-0812">Transmembrane</keyword>